<keyword evidence="3 6" id="KW-1133">Transmembrane helix</keyword>
<feature type="transmembrane region" description="Helical" evidence="6">
    <location>
        <begin position="428"/>
        <end position="450"/>
    </location>
</feature>
<evidence type="ECO:0000256" key="2">
    <source>
        <dbReference type="ARBA" id="ARBA00022692"/>
    </source>
</evidence>
<evidence type="ECO:0000313" key="9">
    <source>
        <dbReference type="Proteomes" id="UP000243217"/>
    </source>
</evidence>
<feature type="transmembrane region" description="Helical" evidence="6">
    <location>
        <begin position="456"/>
        <end position="481"/>
    </location>
</feature>
<protein>
    <submittedName>
        <fullName evidence="8">SNARE associated Golgi protein</fullName>
    </submittedName>
</protein>
<evidence type="ECO:0000256" key="1">
    <source>
        <dbReference type="ARBA" id="ARBA00004141"/>
    </source>
</evidence>
<evidence type="ECO:0000313" key="8">
    <source>
        <dbReference type="EMBL" id="OQR84655.1"/>
    </source>
</evidence>
<dbReference type="AlphaFoldDB" id="A0A1V9YFY8"/>
<dbReference type="EMBL" id="JNBS01003947">
    <property type="protein sequence ID" value="OQR84655.1"/>
    <property type="molecule type" value="Genomic_DNA"/>
</dbReference>
<evidence type="ECO:0000256" key="4">
    <source>
        <dbReference type="ARBA" id="ARBA00023136"/>
    </source>
</evidence>
<dbReference type="InterPro" id="IPR032816">
    <property type="entry name" value="VTT_dom"/>
</dbReference>
<dbReference type="InterPro" id="IPR045014">
    <property type="entry name" value="TM41A/B"/>
</dbReference>
<dbReference type="GO" id="GO:0000045">
    <property type="term" value="P:autophagosome assembly"/>
    <property type="evidence" value="ECO:0007669"/>
    <property type="project" value="TreeGrafter"/>
</dbReference>
<dbReference type="STRING" id="74557.A0A1V9YFY8"/>
<dbReference type="PANTHER" id="PTHR43220">
    <property type="match status" value="1"/>
</dbReference>
<keyword evidence="2 6" id="KW-0812">Transmembrane</keyword>
<sequence>MHSPAHVESLLRVEKHVVRDVSSNEDVENLFHSYGWTTTTSTYFTLKSERNDEELKLASNMKVPTYYNAPCLTSMDMTASLAFLNDVFDAFTEKSNASSIIVAPLSNTDKINCDVMTKAYLYNYAGVIFHTENPSSQSSRICTDLDKSLDITPGYSFVKGAPRLSINAARQRLSIPSYVSLINQVVLNDLRNSGVVHISRACQNTINPVNVVVGHLDGKDDKGTVLLGGHENAALIQVLQDLHTLQNKGWVPEKSIKIAFWQSTNAIMEWYEDSKNLQTIDAAIHFNSARQINPPNQFAVPLYNAKTSKETFQLIMRILDIHLRISPVEGMSSSDLRHRHVASNESNEKEIIAIEYSVDDEMIRRDVRALVGIFIVSVTFVVFAIYYLVVDDLAPEEQAAIKFPTSLTVAQELGHALMSYAHHSPGRLLVAHGLMYLFLQTWAIPGTVFINLLGGALFGLTLGFPLCLCYNTLGSCFMYGLSRQFGGALVKRHFPAKLEQLHQMIDGHRNELTLYMIFLRIFPFTPNWFINMSSPHLSIPLRQFAPSVCIGLIPYNFLSCKAGLILSHLQSKSDIIDTETTIQLIVVAVAGFIILPRLKKHFAS</sequence>
<proteinExistence type="inferred from homology"/>
<feature type="transmembrane region" description="Helical" evidence="6">
    <location>
        <begin position="580"/>
        <end position="598"/>
    </location>
</feature>
<comment type="caution">
    <text evidence="8">The sequence shown here is derived from an EMBL/GenBank/DDBJ whole genome shotgun (WGS) entry which is preliminary data.</text>
</comment>
<comment type="subcellular location">
    <subcellularLocation>
        <location evidence="1">Membrane</location>
        <topology evidence="1">Multi-pass membrane protein</topology>
    </subcellularLocation>
</comment>
<dbReference type="PANTHER" id="PTHR43220:SF18">
    <property type="entry name" value="TRANSMEMBRANE PROTEIN 41B"/>
    <property type="match status" value="1"/>
</dbReference>
<reference evidence="8 9" key="1">
    <citation type="journal article" date="2014" name="Genome Biol. Evol.">
        <title>The secreted proteins of Achlya hypogyna and Thraustotheca clavata identify the ancestral oomycete secretome and reveal gene acquisitions by horizontal gene transfer.</title>
        <authorList>
            <person name="Misner I."/>
            <person name="Blouin N."/>
            <person name="Leonard G."/>
            <person name="Richards T.A."/>
            <person name="Lane C.E."/>
        </authorList>
    </citation>
    <scope>NUCLEOTIDE SEQUENCE [LARGE SCALE GENOMIC DNA]</scope>
    <source>
        <strain evidence="8 9">ATCC 34112</strain>
    </source>
</reference>
<evidence type="ECO:0000256" key="5">
    <source>
        <dbReference type="ARBA" id="ARBA00025797"/>
    </source>
</evidence>
<name>A0A1V9YFY8_9STRA</name>
<organism evidence="8 9">
    <name type="scientific">Thraustotheca clavata</name>
    <dbReference type="NCBI Taxonomy" id="74557"/>
    <lineage>
        <taxon>Eukaryota</taxon>
        <taxon>Sar</taxon>
        <taxon>Stramenopiles</taxon>
        <taxon>Oomycota</taxon>
        <taxon>Saprolegniomycetes</taxon>
        <taxon>Saprolegniales</taxon>
        <taxon>Achlyaceae</taxon>
        <taxon>Thraustotheca</taxon>
    </lineage>
</organism>
<evidence type="ECO:0000256" key="6">
    <source>
        <dbReference type="SAM" id="Phobius"/>
    </source>
</evidence>
<keyword evidence="9" id="KW-1185">Reference proteome</keyword>
<accession>A0A1V9YFY8</accession>
<gene>
    <name evidence="8" type="ORF">THRCLA_10808</name>
</gene>
<feature type="transmembrane region" description="Helical" evidence="6">
    <location>
        <begin position="369"/>
        <end position="389"/>
    </location>
</feature>
<evidence type="ECO:0000259" key="7">
    <source>
        <dbReference type="Pfam" id="PF09335"/>
    </source>
</evidence>
<dbReference type="GO" id="GO:0016020">
    <property type="term" value="C:membrane"/>
    <property type="evidence" value="ECO:0007669"/>
    <property type="project" value="UniProtKB-SubCell"/>
</dbReference>
<dbReference type="Proteomes" id="UP000243217">
    <property type="component" value="Unassembled WGS sequence"/>
</dbReference>
<evidence type="ECO:0000256" key="3">
    <source>
        <dbReference type="ARBA" id="ARBA00022989"/>
    </source>
</evidence>
<dbReference type="OrthoDB" id="3364966at2759"/>
<comment type="similarity">
    <text evidence="5">Belongs to the TMEM41 family.</text>
</comment>
<feature type="domain" description="VTT" evidence="7">
    <location>
        <begin position="444"/>
        <end position="563"/>
    </location>
</feature>
<dbReference type="Pfam" id="PF09335">
    <property type="entry name" value="VTT_dom"/>
    <property type="match status" value="1"/>
</dbReference>
<keyword evidence="4 6" id="KW-0472">Membrane</keyword>